<protein>
    <submittedName>
        <fullName evidence="1">Uncharacterized protein</fullName>
    </submittedName>
</protein>
<accession>A0A1S1NHC8</accession>
<proteinExistence type="predicted"/>
<dbReference type="Proteomes" id="UP000179734">
    <property type="component" value="Unassembled WGS sequence"/>
</dbReference>
<keyword evidence="3" id="KW-1185">Reference proteome</keyword>
<dbReference type="EMBL" id="PPEA01000753">
    <property type="protein sequence ID" value="PQM44611.1"/>
    <property type="molecule type" value="Genomic_DNA"/>
</dbReference>
<dbReference type="AlphaFoldDB" id="A0A1S1NHC8"/>
<dbReference type="EMBL" id="MLQM01000061">
    <property type="protein sequence ID" value="OHV03813.1"/>
    <property type="molecule type" value="Genomic_DNA"/>
</dbReference>
<gene>
    <name evidence="1" type="ORF">BKN37_13105</name>
    <name evidence="2" type="ORF">C1Y40_05229</name>
</gene>
<name>A0A1S1NHC8_9MYCO</name>
<reference evidence="2" key="3">
    <citation type="submission" date="2018-01" db="EMBL/GenBank/DDBJ databases">
        <authorList>
            <person name="Gaut B.S."/>
            <person name="Morton B.R."/>
            <person name="Clegg M.T."/>
            <person name="Duvall M.R."/>
        </authorList>
    </citation>
    <scope>NUCLEOTIDE SEQUENCE</scope>
    <source>
        <strain evidence="2">ATCC BAA-2683</strain>
    </source>
</reference>
<reference evidence="2 4" key="2">
    <citation type="journal article" date="2017" name="Int. J. Syst. Evol. Microbiol.">
        <title>Mycobacterium talmoniae sp. nov., a slowly growing mycobacterium isolated from human respiratory samples.</title>
        <authorList>
            <person name="Davidson R.M."/>
            <person name="DeGroote M.A."/>
            <person name="Marola J.L."/>
            <person name="Buss S."/>
            <person name="Jones V."/>
            <person name="McNeil M.R."/>
            <person name="Freifeld A.G."/>
            <person name="Elaine Epperson L."/>
            <person name="Hasan N.A."/>
            <person name="Jackson M."/>
            <person name="Iwen P.C."/>
            <person name="Salfinger M."/>
            <person name="Strong M."/>
        </authorList>
    </citation>
    <scope>NUCLEOTIDE SEQUENCE [LARGE SCALE GENOMIC DNA]</scope>
    <source>
        <strain evidence="2 4">ATCC BAA-2683</strain>
    </source>
</reference>
<evidence type="ECO:0000313" key="4">
    <source>
        <dbReference type="Proteomes" id="UP000238296"/>
    </source>
</evidence>
<dbReference type="RefSeq" id="WP_071026460.1">
    <property type="nucleotide sequence ID" value="NZ_MLQM01000061.1"/>
</dbReference>
<dbReference type="Gene3D" id="1.20.5.170">
    <property type="match status" value="1"/>
</dbReference>
<evidence type="ECO:0000313" key="1">
    <source>
        <dbReference type="EMBL" id="OHV03813.1"/>
    </source>
</evidence>
<evidence type="ECO:0000313" key="3">
    <source>
        <dbReference type="Proteomes" id="UP000179734"/>
    </source>
</evidence>
<dbReference type="Proteomes" id="UP000238296">
    <property type="component" value="Unassembled WGS sequence"/>
</dbReference>
<sequence length="120" mass="13389">MEPGNIEERVTALESQVRRLDGRVRANEQDAAAARVLAGAADRDVTEFRDELRDFRRATVASFNAVRADITDLRADMNDLRSEMTLKFTQVDNGFVEIRGKLDAAAAGQQRIVDLIQGLR</sequence>
<evidence type="ECO:0000313" key="2">
    <source>
        <dbReference type="EMBL" id="PQM44611.1"/>
    </source>
</evidence>
<reference evidence="1 3" key="1">
    <citation type="submission" date="2016-10" db="EMBL/GenBank/DDBJ databases">
        <title>Genome sequence of Mycobacterium talmonii.</title>
        <authorList>
            <person name="Greninger A.L."/>
            <person name="Elliott B."/>
            <person name="Vasireddy S."/>
            <person name="Vasireddy R."/>
        </authorList>
    </citation>
    <scope>NUCLEOTIDE SEQUENCE [LARGE SCALE GENOMIC DNA]</scope>
    <source>
        <strain evidence="1">MO-5499</strain>
        <strain evidence="3">NE-TNMC-100812</strain>
    </source>
</reference>
<dbReference type="Gene3D" id="1.20.58.130">
    <property type="match status" value="1"/>
</dbReference>
<comment type="caution">
    <text evidence="1">The sequence shown here is derived from an EMBL/GenBank/DDBJ whole genome shotgun (WGS) entry which is preliminary data.</text>
</comment>
<organism evidence="1 3">
    <name type="scientific">Mycobacterium talmoniae</name>
    <dbReference type="NCBI Taxonomy" id="1858794"/>
    <lineage>
        <taxon>Bacteria</taxon>
        <taxon>Bacillati</taxon>
        <taxon>Actinomycetota</taxon>
        <taxon>Actinomycetes</taxon>
        <taxon>Mycobacteriales</taxon>
        <taxon>Mycobacteriaceae</taxon>
        <taxon>Mycobacterium</taxon>
    </lineage>
</organism>